<dbReference type="RefSeq" id="WP_313899637.1">
    <property type="nucleotide sequence ID" value="NZ_JACHEB010000010.1"/>
</dbReference>
<dbReference type="SUPFAM" id="SSF52172">
    <property type="entry name" value="CheY-like"/>
    <property type="match status" value="1"/>
</dbReference>
<dbReference type="InterPro" id="IPR050595">
    <property type="entry name" value="Bact_response_regulator"/>
</dbReference>
<dbReference type="Pfam" id="PF00072">
    <property type="entry name" value="Response_reg"/>
    <property type="match status" value="1"/>
</dbReference>
<dbReference type="EMBL" id="JACHEB010000010">
    <property type="protein sequence ID" value="MBB5330470.1"/>
    <property type="molecule type" value="Genomic_DNA"/>
</dbReference>
<evidence type="ECO:0000256" key="3">
    <source>
        <dbReference type="PROSITE-ProRule" id="PRU00169"/>
    </source>
</evidence>
<reference evidence="5 6" key="1">
    <citation type="submission" date="2020-08" db="EMBL/GenBank/DDBJ databases">
        <title>Genomic Encyclopedia of Type Strains, Phase IV (KMG-V): Genome sequencing to study the core and pangenomes of soil and plant-associated prokaryotes.</title>
        <authorList>
            <person name="Whitman W."/>
        </authorList>
    </citation>
    <scope>NUCLEOTIDE SEQUENCE [LARGE SCALE GENOMIC DNA]</scope>
    <source>
        <strain evidence="5 6">X5P2</strain>
    </source>
</reference>
<proteinExistence type="predicted"/>
<dbReference type="InterPro" id="IPR011006">
    <property type="entry name" value="CheY-like_superfamily"/>
</dbReference>
<feature type="domain" description="Response regulatory" evidence="4">
    <location>
        <begin position="7"/>
        <end position="121"/>
    </location>
</feature>
<dbReference type="AlphaFoldDB" id="A0A9X0QHJ0"/>
<dbReference type="SMART" id="SM00448">
    <property type="entry name" value="REC"/>
    <property type="match status" value="1"/>
</dbReference>
<keyword evidence="2" id="KW-0902">Two-component regulatory system</keyword>
<protein>
    <submittedName>
        <fullName evidence="5">CheY-like chemotaxis protein</fullName>
    </submittedName>
</protein>
<evidence type="ECO:0000259" key="4">
    <source>
        <dbReference type="PROSITE" id="PS50110"/>
    </source>
</evidence>
<dbReference type="CDD" id="cd00156">
    <property type="entry name" value="REC"/>
    <property type="match status" value="1"/>
</dbReference>
<comment type="caution">
    <text evidence="5">The sequence shown here is derived from an EMBL/GenBank/DDBJ whole genome shotgun (WGS) entry which is preliminary data.</text>
</comment>
<evidence type="ECO:0000256" key="1">
    <source>
        <dbReference type="ARBA" id="ARBA00022553"/>
    </source>
</evidence>
<gene>
    <name evidence="5" type="ORF">HDF14_004105</name>
</gene>
<evidence type="ECO:0000313" key="5">
    <source>
        <dbReference type="EMBL" id="MBB5330470.1"/>
    </source>
</evidence>
<accession>A0A9X0QHJ0</accession>
<name>A0A9X0QHJ0_9BACT</name>
<dbReference type="Gene3D" id="3.40.50.2300">
    <property type="match status" value="1"/>
</dbReference>
<dbReference type="InterPro" id="IPR001789">
    <property type="entry name" value="Sig_transdc_resp-reg_receiver"/>
</dbReference>
<sequence>MPDTNRVVFVVDDEAVIAQTLAVILNRAGFQATAFDHPEKAIAACTELAPDLLISDVMMPGMTGVELAIHFRETQPECKVLLFSGQAATSDLLGKAREQGYDFDLLSKPVHPADLLAKLRA</sequence>
<evidence type="ECO:0000313" key="6">
    <source>
        <dbReference type="Proteomes" id="UP000535182"/>
    </source>
</evidence>
<dbReference type="PANTHER" id="PTHR44591:SF14">
    <property type="entry name" value="PROTEIN PILG"/>
    <property type="match status" value="1"/>
</dbReference>
<dbReference type="Proteomes" id="UP000535182">
    <property type="component" value="Unassembled WGS sequence"/>
</dbReference>
<feature type="modified residue" description="4-aspartylphosphate" evidence="3">
    <location>
        <position position="56"/>
    </location>
</feature>
<keyword evidence="1 3" id="KW-0597">Phosphoprotein</keyword>
<dbReference type="GO" id="GO:0000160">
    <property type="term" value="P:phosphorelay signal transduction system"/>
    <property type="evidence" value="ECO:0007669"/>
    <property type="project" value="UniProtKB-KW"/>
</dbReference>
<dbReference type="PROSITE" id="PS50110">
    <property type="entry name" value="RESPONSE_REGULATORY"/>
    <property type="match status" value="1"/>
</dbReference>
<evidence type="ECO:0000256" key="2">
    <source>
        <dbReference type="ARBA" id="ARBA00023012"/>
    </source>
</evidence>
<organism evidence="5 6">
    <name type="scientific">Tunturiibacter gelidiferens</name>
    <dbReference type="NCBI Taxonomy" id="3069689"/>
    <lineage>
        <taxon>Bacteria</taxon>
        <taxon>Pseudomonadati</taxon>
        <taxon>Acidobacteriota</taxon>
        <taxon>Terriglobia</taxon>
        <taxon>Terriglobales</taxon>
        <taxon>Acidobacteriaceae</taxon>
        <taxon>Tunturiibacter</taxon>
    </lineage>
</organism>
<keyword evidence="6" id="KW-1185">Reference proteome</keyword>
<dbReference type="PANTHER" id="PTHR44591">
    <property type="entry name" value="STRESS RESPONSE REGULATOR PROTEIN 1"/>
    <property type="match status" value="1"/>
</dbReference>